<dbReference type="Proteomes" id="UP000003688">
    <property type="component" value="Unassembled WGS sequence"/>
</dbReference>
<evidence type="ECO:0000313" key="1">
    <source>
        <dbReference type="EMBL" id="EEF61867.1"/>
    </source>
</evidence>
<reference evidence="1 2" key="1">
    <citation type="journal article" date="2011" name="J. Bacteriol.">
        <title>Genome sequence of 'Pedosphaera parvula' Ellin514, an aerobic Verrucomicrobial isolate from pasture soil.</title>
        <authorList>
            <person name="Kant R."/>
            <person name="van Passel M.W."/>
            <person name="Sangwan P."/>
            <person name="Palva A."/>
            <person name="Lucas S."/>
            <person name="Copeland A."/>
            <person name="Lapidus A."/>
            <person name="Glavina Del Rio T."/>
            <person name="Dalin E."/>
            <person name="Tice H."/>
            <person name="Bruce D."/>
            <person name="Goodwin L."/>
            <person name="Pitluck S."/>
            <person name="Chertkov O."/>
            <person name="Larimer F.W."/>
            <person name="Land M.L."/>
            <person name="Hauser L."/>
            <person name="Brettin T.S."/>
            <person name="Detter J.C."/>
            <person name="Han S."/>
            <person name="de Vos W.M."/>
            <person name="Janssen P.H."/>
            <person name="Smidt H."/>
        </authorList>
    </citation>
    <scope>NUCLEOTIDE SEQUENCE [LARGE SCALE GENOMIC DNA]</scope>
    <source>
        <strain evidence="1 2">Ellin514</strain>
    </source>
</reference>
<name>B9XDX6_PEDPL</name>
<comment type="caution">
    <text evidence="1">The sequence shown here is derived from an EMBL/GenBank/DDBJ whole genome shotgun (WGS) entry which is preliminary data.</text>
</comment>
<protein>
    <submittedName>
        <fullName evidence="1">Uncharacterized protein</fullName>
    </submittedName>
</protein>
<organism evidence="1 2">
    <name type="scientific">Pedosphaera parvula (strain Ellin514)</name>
    <dbReference type="NCBI Taxonomy" id="320771"/>
    <lineage>
        <taxon>Bacteria</taxon>
        <taxon>Pseudomonadati</taxon>
        <taxon>Verrucomicrobiota</taxon>
        <taxon>Pedosphaerae</taxon>
        <taxon>Pedosphaerales</taxon>
        <taxon>Pedosphaeraceae</taxon>
        <taxon>Pedosphaera</taxon>
    </lineage>
</organism>
<proteinExistence type="predicted"/>
<dbReference type="EMBL" id="ABOX02000007">
    <property type="protein sequence ID" value="EEF61867.1"/>
    <property type="molecule type" value="Genomic_DNA"/>
</dbReference>
<dbReference type="AlphaFoldDB" id="B9XDX6"/>
<accession>B9XDX6</accession>
<dbReference type="RefSeq" id="WP_007414024.1">
    <property type="nucleotide sequence ID" value="NZ_ABOX02000007.1"/>
</dbReference>
<dbReference type="STRING" id="320771.Cflav_PD4530"/>
<keyword evidence="2" id="KW-1185">Reference proteome</keyword>
<gene>
    <name evidence="1" type="ORF">Cflav_PD4530</name>
</gene>
<evidence type="ECO:0000313" key="2">
    <source>
        <dbReference type="Proteomes" id="UP000003688"/>
    </source>
</evidence>
<sequence>MKSLLEDAASLFRENEMSFGDVRQDKEKANLYRGLALLAEGLCRLEERFERLEAERTEASISASD</sequence>